<dbReference type="InterPro" id="IPR000160">
    <property type="entry name" value="GGDEF_dom"/>
</dbReference>
<evidence type="ECO:0000259" key="3">
    <source>
        <dbReference type="PROSITE" id="PS50887"/>
    </source>
</evidence>
<dbReference type="InterPro" id="IPR029016">
    <property type="entry name" value="GAF-like_dom_sf"/>
</dbReference>
<dbReference type="SUPFAM" id="SSF55781">
    <property type="entry name" value="GAF domain-like"/>
    <property type="match status" value="1"/>
</dbReference>
<dbReference type="SUPFAM" id="SSF55073">
    <property type="entry name" value="Nucleotide cyclase"/>
    <property type="match status" value="1"/>
</dbReference>
<dbReference type="SUPFAM" id="SSF141868">
    <property type="entry name" value="EAL domain-like"/>
    <property type="match status" value="1"/>
</dbReference>
<dbReference type="Proteomes" id="UP000000343">
    <property type="component" value="Plasmid pACIX901"/>
</dbReference>
<dbReference type="PROSITE" id="PS50887">
    <property type="entry name" value="GGDEF"/>
    <property type="match status" value="1"/>
</dbReference>
<dbReference type="PROSITE" id="PS50883">
    <property type="entry name" value="EAL"/>
    <property type="match status" value="1"/>
</dbReference>
<gene>
    <name evidence="4" type="ordered locus">AciX9_4297</name>
</gene>
<feature type="domain" description="EAL" evidence="2">
    <location>
        <begin position="580"/>
        <end position="833"/>
    </location>
</feature>
<dbReference type="Gene3D" id="3.30.70.270">
    <property type="match status" value="1"/>
</dbReference>
<evidence type="ECO:0000256" key="1">
    <source>
        <dbReference type="SAM" id="Phobius"/>
    </source>
</evidence>
<dbReference type="Gene3D" id="3.30.450.40">
    <property type="match status" value="1"/>
</dbReference>
<dbReference type="SMART" id="SM00267">
    <property type="entry name" value="GGDEF"/>
    <property type="match status" value="1"/>
</dbReference>
<sequence>MTLRQTEHHHHHSRNYIRIFNLIILLQLVLGAVAWRESVAIRRLALVITAQRAALVSAHERIEHLQQDLSSATSNLPDTLRPDFTARQELAEHLSASLLRLAELDSILNAREIAAAKAQAATFHTLAVSPIDPASFNQAVRQTSATSSLWQAAALRADSDIQHQLITARRAFVWMQCALALAPFFILAAVGCIILLKRDVRLEARQRQRVEDELRLERGTLEARIVARTVELQSEVLERQRAEQLNRGRNHLLEMLAREEPATHIFSALVDIITRDRSRWCCALYIIRGAELHLEASSNLPASLLRNLHQLPTSIHEVPALQAHKPYILEDLTRARTPWTQLLYANGIQSLWSAPIFAPDGAPLGILTIYSLLRCTPSQLDLDLLESHAQMTAMVLERYRLQQELRRHAYHDNLTGLPNRLLGEERLASAIRRGRRAGSPVAILWIDLDKFKQTNDVHGHVAGDNILKEIAARLSRRFRDSDTIARMGGDEFMAVLEDITDRSAARKIAEQLIAELALPIPFGDLMLVTEASIGISLFPEDGDSADLLQRNADMAMYEAKFGHHGVRAFSPALDSILTERRDLEKAMIHALDHGGFALHYQPQYANDGRLSAFEALLRFPHPVMGMVSPARLIPIAEESQMIVALGTWVLREACNQSMRWQKAGLPEVLIAVNISAMQFARQDFAHHVAEILEETGLHPELLELELTESVMVKDFAESTRQLERLKRLGVSIAVDDFGTGYSSLNHLHRLPIDKLKIDRSFIQALSEPNGTLPIVESIIAMAHRMGMCVVAEGVETPRQMATLREKSCNILQGYLFSPPVEADRAALFLATGTNPRLTSAELTIPALPSHPATLTIPAPARS</sequence>
<dbReference type="PANTHER" id="PTHR44757:SF2">
    <property type="entry name" value="BIOFILM ARCHITECTURE MAINTENANCE PROTEIN MBAA"/>
    <property type="match status" value="1"/>
</dbReference>
<accession>E8X6I1</accession>
<dbReference type="Gene3D" id="3.20.20.450">
    <property type="entry name" value="EAL domain"/>
    <property type="match status" value="1"/>
</dbReference>
<dbReference type="AlphaFoldDB" id="E8X6I1"/>
<keyword evidence="1" id="KW-0812">Transmembrane</keyword>
<organism evidence="5">
    <name type="scientific">Granulicella tundricola (strain ATCC BAA-1859 / DSM 23138 / MP5ACTX9)</name>
    <dbReference type="NCBI Taxonomy" id="1198114"/>
    <lineage>
        <taxon>Bacteria</taxon>
        <taxon>Pseudomonadati</taxon>
        <taxon>Acidobacteriota</taxon>
        <taxon>Terriglobia</taxon>
        <taxon>Terriglobales</taxon>
        <taxon>Acidobacteriaceae</taxon>
        <taxon>Granulicella</taxon>
    </lineage>
</organism>
<evidence type="ECO:0000313" key="4">
    <source>
        <dbReference type="EMBL" id="ADW71065.1"/>
    </source>
</evidence>
<protein>
    <submittedName>
        <fullName evidence="4">Diguanylate cyclase/phosphodiesterase</fullName>
    </submittedName>
</protein>
<dbReference type="InterPro" id="IPR043128">
    <property type="entry name" value="Rev_trsase/Diguanyl_cyclase"/>
</dbReference>
<dbReference type="OrthoDB" id="101222at2"/>
<proteinExistence type="predicted"/>
<keyword evidence="5" id="KW-1185">Reference proteome</keyword>
<dbReference type="InterPro" id="IPR001633">
    <property type="entry name" value="EAL_dom"/>
</dbReference>
<dbReference type="EMBL" id="CP002481">
    <property type="protein sequence ID" value="ADW71065.1"/>
    <property type="molecule type" value="Genomic_DNA"/>
</dbReference>
<feature type="domain" description="GGDEF" evidence="3">
    <location>
        <begin position="439"/>
        <end position="571"/>
    </location>
</feature>
<dbReference type="HOGENOM" id="CLU_000445_70_49_0"/>
<dbReference type="RefSeq" id="WP_013572975.1">
    <property type="nucleotide sequence ID" value="NC_015057.1"/>
</dbReference>
<geneLocation type="plasmid" evidence="4 5">
    <name>pACIX901</name>
</geneLocation>
<dbReference type="Pfam" id="PF00563">
    <property type="entry name" value="EAL"/>
    <property type="match status" value="1"/>
</dbReference>
<dbReference type="CDD" id="cd01949">
    <property type="entry name" value="GGDEF"/>
    <property type="match status" value="1"/>
</dbReference>
<dbReference type="InterPro" id="IPR029787">
    <property type="entry name" value="Nucleotide_cyclase"/>
</dbReference>
<feature type="transmembrane region" description="Helical" evidence="1">
    <location>
        <begin position="171"/>
        <end position="196"/>
    </location>
</feature>
<feature type="transmembrane region" description="Helical" evidence="1">
    <location>
        <begin position="16"/>
        <end position="35"/>
    </location>
</feature>
<evidence type="ECO:0000313" key="5">
    <source>
        <dbReference type="Proteomes" id="UP000000343"/>
    </source>
</evidence>
<dbReference type="Pfam" id="PF00990">
    <property type="entry name" value="GGDEF"/>
    <property type="match status" value="1"/>
</dbReference>
<reference evidence="5" key="1">
    <citation type="submission" date="2011-01" db="EMBL/GenBank/DDBJ databases">
        <title>Complete sequence of plasmid1 of Acidobacterium sp. MP5ACTX9.</title>
        <authorList>
            <consortium name="US DOE Joint Genome Institute"/>
            <person name="Lucas S."/>
            <person name="Copeland A."/>
            <person name="Lapidus A."/>
            <person name="Cheng J.-F."/>
            <person name="Goodwin L."/>
            <person name="Pitluck S."/>
            <person name="Teshima H."/>
            <person name="Detter J.C."/>
            <person name="Han C."/>
            <person name="Tapia R."/>
            <person name="Land M."/>
            <person name="Hauser L."/>
            <person name="Kyrpides N."/>
            <person name="Ivanova N."/>
            <person name="Ovchinnikova G."/>
            <person name="Pagani I."/>
            <person name="Rawat S.R."/>
            <person name="Mannisto M."/>
            <person name="Haggblom M.M."/>
            <person name="Woyke T."/>
        </authorList>
    </citation>
    <scope>NUCLEOTIDE SEQUENCE [LARGE SCALE GENOMIC DNA]</scope>
    <source>
        <strain evidence="5">MP5ACTX9</strain>
        <plasmid evidence="5">Plasmid pACIX901</plasmid>
    </source>
</reference>
<dbReference type="NCBIfam" id="TIGR00254">
    <property type="entry name" value="GGDEF"/>
    <property type="match status" value="1"/>
</dbReference>
<dbReference type="PANTHER" id="PTHR44757">
    <property type="entry name" value="DIGUANYLATE CYCLASE DGCP"/>
    <property type="match status" value="1"/>
</dbReference>
<dbReference type="KEGG" id="acm:AciX9_4297"/>
<dbReference type="InterPro" id="IPR052155">
    <property type="entry name" value="Biofilm_reg_signaling"/>
</dbReference>
<keyword evidence="4" id="KW-0614">Plasmid</keyword>
<dbReference type="CDD" id="cd01948">
    <property type="entry name" value="EAL"/>
    <property type="match status" value="1"/>
</dbReference>
<keyword evidence="1" id="KW-0472">Membrane</keyword>
<keyword evidence="1" id="KW-1133">Transmembrane helix</keyword>
<name>E8X6I1_GRATM</name>
<dbReference type="InterPro" id="IPR035919">
    <property type="entry name" value="EAL_sf"/>
</dbReference>
<dbReference type="SMART" id="SM00052">
    <property type="entry name" value="EAL"/>
    <property type="match status" value="1"/>
</dbReference>
<evidence type="ECO:0000259" key="2">
    <source>
        <dbReference type="PROSITE" id="PS50883"/>
    </source>
</evidence>